<dbReference type="Gene3D" id="3.60.21.10">
    <property type="match status" value="1"/>
</dbReference>
<dbReference type="SUPFAM" id="SSF56300">
    <property type="entry name" value="Metallo-dependent phosphatases"/>
    <property type="match status" value="1"/>
</dbReference>
<reference evidence="5" key="2">
    <citation type="submission" date="2016-08" db="EMBL/GenBank/DDBJ databases">
        <title>Discovery of first anaerobic lithoheterotrophic haloarchae widely represented in hypersaline habitats.</title>
        <authorList>
            <person name="Sorokin D.Y."/>
            <person name="Kublanov I.V."/>
            <person name="Roman P."/>
            <person name="Sinninghe Damste J.S."/>
            <person name="Golyshin P.N."/>
            <person name="Rojo D."/>
            <person name="Ciordia S."/>
            <person name="Mena Md.C."/>
            <person name="Ferrer M."/>
            <person name="Smedile F."/>
            <person name="Messina E."/>
            <person name="La Cono V."/>
            <person name="Yakimov M.M."/>
        </authorList>
    </citation>
    <scope>NUCLEOTIDE SEQUENCE [LARGE SCALE GENOMIC DNA]</scope>
    <source>
        <strain evidence="5">HSR6</strain>
    </source>
</reference>
<reference evidence="2 4" key="1">
    <citation type="submission" date="2016-06" db="EMBL/GenBank/DDBJ databases">
        <title>Discovery of anaerobic lithoheterotrophic haloarchaeon capable of sulfur respiration by hydrogen and formate.</title>
        <authorList>
            <person name="Sorokin D.Y."/>
            <person name="Kublanov I.V."/>
            <person name="Roman P."/>
            <person name="Sinninghe Damste J.S."/>
            <person name="Golyshin P.N."/>
            <person name="Rojo D."/>
            <person name="Ciordia S."/>
            <person name="Mena Md.C."/>
            <person name="Ferrer M."/>
            <person name="Smedile F."/>
            <person name="Messina E."/>
            <person name="La Cono V."/>
            <person name="Yakimov M.M."/>
        </authorList>
    </citation>
    <scope>NUCLEOTIDE SEQUENCE [LARGE SCALE GENOMIC DNA]</scope>
    <source>
        <strain evidence="2 4">HTSR1</strain>
    </source>
</reference>
<dbReference type="EMBL" id="CP016070">
    <property type="protein sequence ID" value="AOW80195.1"/>
    <property type="molecule type" value="Genomic_DNA"/>
</dbReference>
<dbReference type="KEGG" id="halh:HTSR_1012"/>
<dbReference type="InterPro" id="IPR024173">
    <property type="entry name" value="Pesterase_MJ0037-like"/>
</dbReference>
<evidence type="ECO:0000313" key="2">
    <source>
        <dbReference type="EMBL" id="AOW80195.1"/>
    </source>
</evidence>
<gene>
    <name evidence="3" type="ORF">HSR6_1045</name>
    <name evidence="2" type="ORF">HTSR_1012</name>
</gene>
<proteinExistence type="predicted"/>
<accession>A0A1D8S4D4</accession>
<dbReference type="Pfam" id="PF00149">
    <property type="entry name" value="Metallophos"/>
    <property type="match status" value="1"/>
</dbReference>
<dbReference type="InterPro" id="IPR029052">
    <property type="entry name" value="Metallo-depent_PP-like"/>
</dbReference>
<evidence type="ECO:0000313" key="5">
    <source>
        <dbReference type="Proteomes" id="UP000186165"/>
    </source>
</evidence>
<dbReference type="EMBL" id="CP016804">
    <property type="protein sequence ID" value="APE95496.1"/>
    <property type="molecule type" value="Genomic_DNA"/>
</dbReference>
<dbReference type="GO" id="GO:0016787">
    <property type="term" value="F:hydrolase activity"/>
    <property type="evidence" value="ECO:0007669"/>
    <property type="project" value="InterPro"/>
</dbReference>
<dbReference type="InterPro" id="IPR004843">
    <property type="entry name" value="Calcineurin-like_PHP"/>
</dbReference>
<dbReference type="PANTHER" id="PTHR39323">
    <property type="entry name" value="BLR1149 PROTEIN"/>
    <property type="match status" value="1"/>
</dbReference>
<keyword evidence="5" id="KW-1185">Reference proteome</keyword>
<dbReference type="PIRSF" id="PIRSF000887">
    <property type="entry name" value="Pesterase_MJ0037"/>
    <property type="match status" value="1"/>
</dbReference>
<name>A0A1D8S4D4_9EURY</name>
<evidence type="ECO:0000313" key="3">
    <source>
        <dbReference type="EMBL" id="APE95496.1"/>
    </source>
</evidence>
<dbReference type="GeneID" id="30417569"/>
<feature type="domain" description="Calcineurin-like phosphoesterase" evidence="1">
    <location>
        <begin position="22"/>
        <end position="113"/>
    </location>
</feature>
<dbReference type="PATRIC" id="fig|1855411.3.peg.1014"/>
<reference evidence="3" key="3">
    <citation type="journal article" date="2017" name="ISME J.">
        <title>Discovery of anaerobic lithoheterotrophic haloarchaea, ubiquitous in hypersaline habitats.</title>
        <authorList>
            <person name="Sorokin D.Y."/>
            <person name="Messina E."/>
            <person name="Smedile F."/>
            <person name="Roman P."/>
            <person name="Damste J.S.S."/>
            <person name="Ciordia S."/>
            <person name="Mena M.C."/>
            <person name="Ferrer M."/>
            <person name="Golyshin P.N."/>
            <person name="Kublanov I.V."/>
            <person name="Samarov N.I."/>
            <person name="Toshchakov S.V."/>
            <person name="La Cono V."/>
            <person name="Yakimov M.M."/>
        </authorList>
    </citation>
    <scope>NUCLEOTIDE SEQUENCE</scope>
    <source>
        <strain evidence="3">HSR6</strain>
    </source>
</reference>
<dbReference type="RefSeq" id="WP_070364903.1">
    <property type="nucleotide sequence ID" value="NZ_CP016070.1"/>
</dbReference>
<evidence type="ECO:0000259" key="1">
    <source>
        <dbReference type="Pfam" id="PF00149"/>
    </source>
</evidence>
<dbReference type="Proteomes" id="UP000185608">
    <property type="component" value="Chromosome"/>
</dbReference>
<dbReference type="KEGG" id="hhsr:HSR6_1045"/>
<evidence type="ECO:0000313" key="4">
    <source>
        <dbReference type="Proteomes" id="UP000185608"/>
    </source>
</evidence>
<dbReference type="PANTHER" id="PTHR39323:SF1">
    <property type="entry name" value="BLR1149 PROTEIN"/>
    <property type="match status" value="1"/>
</dbReference>
<dbReference type="AlphaFoldDB" id="A0A1D8S4D4"/>
<dbReference type="Proteomes" id="UP000186165">
    <property type="component" value="Chromosome"/>
</dbReference>
<sequence>MDPFQDVVVTNRAVSLPSQDTLVLADLHLGRVRSSRVELPLGEQADLMDRIDGLLETYQPSEVVVAGDLIHSFDTLSITVQDAVDTLTRTVTTTGATLTVTTGNHDGLLDHHDSIDPVPAAQFGDTVVLHGHERPTIDADRYIIGHEHPAIRIEGVRHPCTLACPDQLDGAAVLVLPAFSRVASGTIVNGQTAADTMSPLLTGLDRCRPIVSTADGPLEFPPLGELRPHL</sequence>
<organism evidence="2 4">
    <name type="scientific">Halodesulfurarchaeum formicicum</name>
    <dbReference type="NCBI Taxonomy" id="1873524"/>
    <lineage>
        <taxon>Archaea</taxon>
        <taxon>Methanobacteriati</taxon>
        <taxon>Methanobacteriota</taxon>
        <taxon>Stenosarchaea group</taxon>
        <taxon>Halobacteria</taxon>
        <taxon>Halobacteriales</taxon>
        <taxon>Halobacteriaceae</taxon>
        <taxon>Halodesulfurarchaeum</taxon>
    </lineage>
</organism>
<accession>A0A1J1ACL0</accession>
<dbReference type="STRING" id="1873524.HSR6_1045"/>
<protein>
    <submittedName>
        <fullName evidence="2">Putative phosphoesterase, ICC</fullName>
    </submittedName>
</protein>
<dbReference type="OrthoDB" id="18264at2157"/>